<dbReference type="PANTHER" id="PTHR43477">
    <property type="entry name" value="DIHYDROANTICAPSIN 7-DEHYDROGENASE"/>
    <property type="match status" value="1"/>
</dbReference>
<gene>
    <name evidence="3" type="ORF">OCS65_24655</name>
</gene>
<dbReference type="EMBL" id="CP106982">
    <property type="protein sequence ID" value="UYF93588.1"/>
    <property type="molecule type" value="Genomic_DNA"/>
</dbReference>
<evidence type="ECO:0000313" key="4">
    <source>
        <dbReference type="Proteomes" id="UP001163947"/>
    </source>
</evidence>
<dbReference type="Gene3D" id="3.40.50.720">
    <property type="entry name" value="NAD(P)-binding Rossmann-like Domain"/>
    <property type="match status" value="1"/>
</dbReference>
<dbReference type="GO" id="GO:0016491">
    <property type="term" value="F:oxidoreductase activity"/>
    <property type="evidence" value="ECO:0007669"/>
    <property type="project" value="UniProtKB-KW"/>
</dbReference>
<comment type="similarity">
    <text evidence="1">Belongs to the short-chain dehydrogenases/reductases (SDR) family.</text>
</comment>
<dbReference type="RefSeq" id="WP_006942923.1">
    <property type="nucleotide sequence ID" value="NZ_CAVJ010000195.1"/>
</dbReference>
<proteinExistence type="inferred from homology"/>
<protein>
    <submittedName>
        <fullName evidence="3">SDR family oxidoreductase</fullName>
    </submittedName>
</protein>
<keyword evidence="2" id="KW-0560">Oxidoreductase</keyword>
<dbReference type="InterPro" id="IPR051122">
    <property type="entry name" value="SDR_DHRS6-like"/>
</dbReference>
<dbReference type="PRINTS" id="PR00080">
    <property type="entry name" value="SDRFAMILY"/>
</dbReference>
<evidence type="ECO:0000256" key="2">
    <source>
        <dbReference type="ARBA" id="ARBA00023002"/>
    </source>
</evidence>
<dbReference type="Pfam" id="PF13561">
    <property type="entry name" value="adh_short_C2"/>
    <property type="match status" value="1"/>
</dbReference>
<organism evidence="3 4">
    <name type="scientific">Rhodococcus aetherivorans</name>
    <dbReference type="NCBI Taxonomy" id="191292"/>
    <lineage>
        <taxon>Bacteria</taxon>
        <taxon>Bacillati</taxon>
        <taxon>Actinomycetota</taxon>
        <taxon>Actinomycetes</taxon>
        <taxon>Mycobacteriales</taxon>
        <taxon>Nocardiaceae</taxon>
        <taxon>Rhodococcus</taxon>
    </lineage>
</organism>
<name>A0AA46SA55_9NOCA</name>
<dbReference type="PROSITE" id="PS00061">
    <property type="entry name" value="ADH_SHORT"/>
    <property type="match status" value="1"/>
</dbReference>
<dbReference type="PANTHER" id="PTHR43477:SF1">
    <property type="entry name" value="DIHYDROANTICAPSIN 7-DEHYDROGENASE"/>
    <property type="match status" value="1"/>
</dbReference>
<sequence>MGLGMQAVLPSMIGSGGGKIVNVSSVAALIGMQNTAAYAAAKGGILGLSRQAAIQDASEKIRVNVLAPGTIETPILGDIPKELYDVMIAGTPAGRLGNPDDVASMALHLHGSGGDLVTGQTFVVDGGGTAH</sequence>
<dbReference type="PRINTS" id="PR00081">
    <property type="entry name" value="GDHRDH"/>
</dbReference>
<evidence type="ECO:0000313" key="3">
    <source>
        <dbReference type="EMBL" id="UYF93588.1"/>
    </source>
</evidence>
<accession>A0AA46SA55</accession>
<dbReference type="GeneID" id="83623677"/>
<evidence type="ECO:0000256" key="1">
    <source>
        <dbReference type="ARBA" id="ARBA00006484"/>
    </source>
</evidence>
<dbReference type="InterPro" id="IPR020904">
    <property type="entry name" value="Sc_DH/Rdtase_CS"/>
</dbReference>
<dbReference type="InterPro" id="IPR002347">
    <property type="entry name" value="SDR_fam"/>
</dbReference>
<reference evidence="3" key="1">
    <citation type="submission" date="2022-09" db="EMBL/GenBank/DDBJ databases">
        <title>The genome sequence of Rhodococcus aetherivorans N1.</title>
        <authorList>
            <person name="Jiang W."/>
        </authorList>
    </citation>
    <scope>NUCLEOTIDE SEQUENCE</scope>
    <source>
        <strain evidence="3">N1</strain>
    </source>
</reference>
<dbReference type="Proteomes" id="UP001163947">
    <property type="component" value="Chromosome"/>
</dbReference>
<dbReference type="AlphaFoldDB" id="A0AA46SA55"/>
<dbReference type="SUPFAM" id="SSF51735">
    <property type="entry name" value="NAD(P)-binding Rossmann-fold domains"/>
    <property type="match status" value="1"/>
</dbReference>
<dbReference type="InterPro" id="IPR036291">
    <property type="entry name" value="NAD(P)-bd_dom_sf"/>
</dbReference>